<keyword evidence="5" id="KW-0272">Extracellular matrix</keyword>
<dbReference type="Proteomes" id="UP000001075">
    <property type="component" value="Unassembled WGS sequence"/>
</dbReference>
<dbReference type="STRING" id="10029.G3IH40"/>
<keyword evidence="4" id="KW-0964">Secreted</keyword>
<feature type="transmembrane region" description="Helical" evidence="13">
    <location>
        <begin position="74"/>
        <end position="91"/>
    </location>
</feature>
<evidence type="ECO:0000256" key="2">
    <source>
        <dbReference type="ARBA" id="ARBA00005683"/>
    </source>
</evidence>
<keyword evidence="13" id="KW-1133">Transmembrane helix</keyword>
<evidence type="ECO:0000256" key="5">
    <source>
        <dbReference type="ARBA" id="ARBA00022530"/>
    </source>
</evidence>
<evidence type="ECO:0000256" key="8">
    <source>
        <dbReference type="ARBA" id="ARBA00023157"/>
    </source>
</evidence>
<dbReference type="GO" id="GO:0060070">
    <property type="term" value="P:canonical Wnt signaling pathway"/>
    <property type="evidence" value="ECO:0007669"/>
    <property type="project" value="TreeGrafter"/>
</dbReference>
<comment type="function">
    <text evidence="11">Ligand for members of the frizzled family of seven transmembrane receptors.</text>
</comment>
<keyword evidence="6 11" id="KW-0879">Wnt signaling pathway</keyword>
<dbReference type="PRINTS" id="PR01349">
    <property type="entry name" value="WNTPROTEIN"/>
</dbReference>
<sequence length="536" mass="60253">MMCMNGPKTTAPTTNSQKHTLTLTIPAMAFSSHVSWLLVCKYPAVKKKGGKLDMSDLKAKKLVMFQRRYYKPSLLLMCFILPTLVPCYCWGETFLNSLFVSIFLQYALVLNATWLTAAGRSRPRPRPSVSRSRRTGLGRPFSSAPKASDKKLQLETWLIDTISSVIASKIRPAAPDVSPASARLGLACLLLLLLLTLPARVDTSWWYIGALGARVICDNIPGLVSRQRQLCQRYPDIMRSVGEGAREWIRECQHQFRHHRWNCTTLDRDHTVFGRVMLRSSREAAFVYAISSAGVVHAITRACSQGELSVCSCDPYTRGRHHDQRGDFDWGGCSDNIHYGVRFAKAFVDAKEKRLKDARALMNLHNNRCGRTAVRRFLKLECKCHGVSGSCTLRTCWRALSDFRRTGDYLRRRYDGAVQVTATQDGANFTAARQGYRHATRTDLVYFDNSPDYCVLDKAAGSLGTAGRVCSKTSKGTDGCEIMCCGRGYDTTRVTRVTQCECKFHWCCAVRCKECRNTVDVHTCKAPKKAEWLDQT</sequence>
<dbReference type="PANTHER" id="PTHR12027">
    <property type="entry name" value="WNT RELATED"/>
    <property type="match status" value="1"/>
</dbReference>
<evidence type="ECO:0000256" key="6">
    <source>
        <dbReference type="ARBA" id="ARBA00022687"/>
    </source>
</evidence>
<dbReference type="PRINTS" id="PR01842">
    <property type="entry name" value="WNT2PROTEIN"/>
</dbReference>
<dbReference type="InterPro" id="IPR043158">
    <property type="entry name" value="Wnt_C"/>
</dbReference>
<dbReference type="GO" id="GO:0045165">
    <property type="term" value="P:cell fate commitment"/>
    <property type="evidence" value="ECO:0007669"/>
    <property type="project" value="TreeGrafter"/>
</dbReference>
<keyword evidence="3 11" id="KW-0217">Developmental protein</keyword>
<dbReference type="FunCoup" id="G3IH40">
    <property type="interactions" value="330"/>
</dbReference>
<dbReference type="GO" id="GO:0005125">
    <property type="term" value="F:cytokine activity"/>
    <property type="evidence" value="ECO:0007669"/>
    <property type="project" value="TreeGrafter"/>
</dbReference>
<organism evidence="14 15">
    <name type="scientific">Cricetulus griseus</name>
    <name type="common">Chinese hamster</name>
    <name type="synonym">Cricetulus barabensis griseus</name>
    <dbReference type="NCBI Taxonomy" id="10029"/>
    <lineage>
        <taxon>Eukaryota</taxon>
        <taxon>Metazoa</taxon>
        <taxon>Chordata</taxon>
        <taxon>Craniata</taxon>
        <taxon>Vertebrata</taxon>
        <taxon>Euteleostomi</taxon>
        <taxon>Mammalia</taxon>
        <taxon>Eutheria</taxon>
        <taxon>Euarchontoglires</taxon>
        <taxon>Glires</taxon>
        <taxon>Rodentia</taxon>
        <taxon>Myomorpha</taxon>
        <taxon>Muroidea</taxon>
        <taxon>Cricetidae</taxon>
        <taxon>Cricetinae</taxon>
        <taxon>Cricetulus</taxon>
    </lineage>
</organism>
<dbReference type="GO" id="GO:0005109">
    <property type="term" value="F:frizzled binding"/>
    <property type="evidence" value="ECO:0007669"/>
    <property type="project" value="TreeGrafter"/>
</dbReference>
<keyword evidence="13" id="KW-0812">Transmembrane</keyword>
<dbReference type="GO" id="GO:0048513">
    <property type="term" value="P:animal organ development"/>
    <property type="evidence" value="ECO:0007669"/>
    <property type="project" value="UniProtKB-ARBA"/>
</dbReference>
<keyword evidence="8" id="KW-1015">Disulfide bond</keyword>
<evidence type="ECO:0000256" key="4">
    <source>
        <dbReference type="ARBA" id="ARBA00022525"/>
    </source>
</evidence>
<protein>
    <recommendedName>
        <fullName evidence="11">Protein Wnt</fullName>
    </recommendedName>
</protein>
<dbReference type="Pfam" id="PF00110">
    <property type="entry name" value="wnt"/>
    <property type="match status" value="1"/>
</dbReference>
<evidence type="ECO:0000256" key="11">
    <source>
        <dbReference type="RuleBase" id="RU003500"/>
    </source>
</evidence>
<comment type="similarity">
    <text evidence="2 11">Belongs to the Wnt family.</text>
</comment>
<keyword evidence="10" id="KW-0449">Lipoprotein</keyword>
<gene>
    <name evidence="14" type="ORF">I79_023120</name>
</gene>
<evidence type="ECO:0000256" key="12">
    <source>
        <dbReference type="SAM" id="MobiDB-lite"/>
    </source>
</evidence>
<evidence type="ECO:0000313" key="14">
    <source>
        <dbReference type="EMBL" id="EGV99995.1"/>
    </source>
</evidence>
<dbReference type="InParanoid" id="G3IH40"/>
<keyword evidence="13" id="KW-0472">Membrane</keyword>
<dbReference type="AlphaFoldDB" id="G3IH40"/>
<comment type="subcellular location">
    <subcellularLocation>
        <location evidence="1 11">Secreted</location>
        <location evidence="1 11">Extracellular space</location>
        <location evidence="1 11">Extracellular matrix</location>
    </subcellularLocation>
</comment>
<dbReference type="CDD" id="cd19346">
    <property type="entry name" value="Wnt_Wnt2b"/>
    <property type="match status" value="1"/>
</dbReference>
<evidence type="ECO:0000256" key="1">
    <source>
        <dbReference type="ARBA" id="ARBA00004498"/>
    </source>
</evidence>
<feature type="compositionally biased region" description="Basic residues" evidence="12">
    <location>
        <begin position="121"/>
        <end position="136"/>
    </location>
</feature>
<dbReference type="Gene3D" id="3.30.2460.20">
    <property type="match status" value="1"/>
</dbReference>
<keyword evidence="9" id="KW-0325">Glycoprotein</keyword>
<dbReference type="PANTHER" id="PTHR12027:SF93">
    <property type="entry name" value="PROTEIN WNT-2B"/>
    <property type="match status" value="1"/>
</dbReference>
<proteinExistence type="inferred from homology"/>
<dbReference type="FunFam" id="3.30.2460.20:FF:000001">
    <property type="entry name" value="Wnt homolog"/>
    <property type="match status" value="1"/>
</dbReference>
<feature type="region of interest" description="Disordered" evidence="12">
    <location>
        <begin position="119"/>
        <end position="147"/>
    </location>
</feature>
<dbReference type="SMART" id="SM00097">
    <property type="entry name" value="WNT1"/>
    <property type="match status" value="1"/>
</dbReference>
<name>G3IH40_CRIGR</name>
<dbReference type="EMBL" id="JH002705">
    <property type="protein sequence ID" value="EGV99995.1"/>
    <property type="molecule type" value="Genomic_DNA"/>
</dbReference>
<evidence type="ECO:0000256" key="7">
    <source>
        <dbReference type="ARBA" id="ARBA00022729"/>
    </source>
</evidence>
<dbReference type="GO" id="GO:0030182">
    <property type="term" value="P:neuron differentiation"/>
    <property type="evidence" value="ECO:0007669"/>
    <property type="project" value="TreeGrafter"/>
</dbReference>
<dbReference type="GO" id="GO:0005615">
    <property type="term" value="C:extracellular space"/>
    <property type="evidence" value="ECO:0007669"/>
    <property type="project" value="TreeGrafter"/>
</dbReference>
<accession>G3IH40</accession>
<reference evidence="15" key="1">
    <citation type="journal article" date="2011" name="Nat. Biotechnol.">
        <title>The genomic sequence of the Chinese hamster ovary (CHO)-K1 cell line.</title>
        <authorList>
            <person name="Xu X."/>
            <person name="Nagarajan H."/>
            <person name="Lewis N.E."/>
            <person name="Pan S."/>
            <person name="Cai Z."/>
            <person name="Liu X."/>
            <person name="Chen W."/>
            <person name="Xie M."/>
            <person name="Wang W."/>
            <person name="Hammond S."/>
            <person name="Andersen M.R."/>
            <person name="Neff N."/>
            <person name="Passarelli B."/>
            <person name="Koh W."/>
            <person name="Fan H.C."/>
            <person name="Wang J."/>
            <person name="Gui Y."/>
            <person name="Lee K.H."/>
            <person name="Betenbaugh M.J."/>
            <person name="Quake S.R."/>
            <person name="Famili I."/>
            <person name="Palsson B.O."/>
            <person name="Wang J."/>
        </authorList>
    </citation>
    <scope>NUCLEOTIDE SEQUENCE [LARGE SCALE GENOMIC DNA]</scope>
    <source>
        <strain evidence="15">CHO K1 cell line</strain>
    </source>
</reference>
<dbReference type="InterPro" id="IPR009140">
    <property type="entry name" value="Wnt2"/>
</dbReference>
<dbReference type="eggNOG" id="KOG3913">
    <property type="taxonomic scope" value="Eukaryota"/>
</dbReference>
<evidence type="ECO:0000256" key="3">
    <source>
        <dbReference type="ARBA" id="ARBA00022473"/>
    </source>
</evidence>
<dbReference type="InterPro" id="IPR005817">
    <property type="entry name" value="Wnt"/>
</dbReference>
<dbReference type="InterPro" id="IPR018161">
    <property type="entry name" value="Wnt_CS"/>
</dbReference>
<feature type="transmembrane region" description="Helical" evidence="13">
    <location>
        <begin position="20"/>
        <end position="39"/>
    </location>
</feature>
<dbReference type="PROSITE" id="PS00246">
    <property type="entry name" value="WNT1"/>
    <property type="match status" value="1"/>
</dbReference>
<keyword evidence="7" id="KW-0732">Signal</keyword>
<dbReference type="PaxDb" id="10029-XP_007616415.1"/>
<evidence type="ECO:0000313" key="15">
    <source>
        <dbReference type="Proteomes" id="UP000001075"/>
    </source>
</evidence>
<evidence type="ECO:0000256" key="13">
    <source>
        <dbReference type="SAM" id="Phobius"/>
    </source>
</evidence>
<evidence type="ECO:0000256" key="9">
    <source>
        <dbReference type="ARBA" id="ARBA00023180"/>
    </source>
</evidence>
<evidence type="ECO:0000256" key="10">
    <source>
        <dbReference type="ARBA" id="ARBA00023288"/>
    </source>
</evidence>